<dbReference type="Pfam" id="PF13532">
    <property type="entry name" value="2OG-FeII_Oxy_2"/>
    <property type="match status" value="1"/>
</dbReference>
<dbReference type="GO" id="GO:0016618">
    <property type="term" value="F:hydroxypyruvate reductase [NAD(P)H] activity"/>
    <property type="evidence" value="ECO:0007669"/>
    <property type="project" value="TreeGrafter"/>
</dbReference>
<dbReference type="SUPFAM" id="SSF52283">
    <property type="entry name" value="Formate/glycerate dehydrogenase catalytic domain-like"/>
    <property type="match status" value="1"/>
</dbReference>
<dbReference type="Proteomes" id="UP000246171">
    <property type="component" value="Unassembled WGS sequence"/>
</dbReference>
<feature type="domain" description="D-isomer specific 2-hydroxyacid dehydrogenase catalytic" evidence="3">
    <location>
        <begin position="69"/>
        <end position="330"/>
    </location>
</feature>
<dbReference type="PANTHER" id="PTHR10996">
    <property type="entry name" value="2-HYDROXYACID DEHYDROGENASE-RELATED"/>
    <property type="match status" value="1"/>
</dbReference>
<evidence type="ECO:0000256" key="1">
    <source>
        <dbReference type="ARBA" id="ARBA00005854"/>
    </source>
</evidence>
<dbReference type="EMBL" id="MSFU01000010">
    <property type="protein sequence ID" value="PWY74875.1"/>
    <property type="molecule type" value="Genomic_DNA"/>
</dbReference>
<dbReference type="Gene3D" id="3.40.50.720">
    <property type="entry name" value="NAD(P)-binding Rossmann-like Domain"/>
    <property type="match status" value="2"/>
</dbReference>
<comment type="caution">
    <text evidence="6">The sequence shown here is derived from an EMBL/GenBank/DDBJ whole genome shotgun (WGS) entry which is preliminary data.</text>
</comment>
<dbReference type="InterPro" id="IPR029753">
    <property type="entry name" value="D-isomer_DH_CS"/>
</dbReference>
<dbReference type="Gene3D" id="2.60.120.590">
    <property type="entry name" value="Alpha-ketoglutarate-dependent dioxygenase AlkB-like"/>
    <property type="match status" value="1"/>
</dbReference>
<protein>
    <recommendedName>
        <fullName evidence="8">Fe2OG dioxygenase domain-containing protein</fullName>
    </recommendedName>
</protein>
<dbReference type="InterPro" id="IPR006139">
    <property type="entry name" value="D-isomer_2_OHA_DH_cat_dom"/>
</dbReference>
<dbReference type="OrthoDB" id="2163491at2759"/>
<dbReference type="GO" id="GO:0051287">
    <property type="term" value="F:NAD binding"/>
    <property type="evidence" value="ECO:0007669"/>
    <property type="project" value="InterPro"/>
</dbReference>
<dbReference type="Pfam" id="PF00389">
    <property type="entry name" value="2-Hacid_dh"/>
    <property type="match status" value="1"/>
</dbReference>
<dbReference type="SUPFAM" id="SSF51735">
    <property type="entry name" value="NAD(P)-binding Rossmann-fold domains"/>
    <property type="match status" value="1"/>
</dbReference>
<keyword evidence="7" id="KW-1185">Reference proteome</keyword>
<dbReference type="InterPro" id="IPR036291">
    <property type="entry name" value="NAD(P)-bd_dom_sf"/>
</dbReference>
<dbReference type="InterPro" id="IPR027450">
    <property type="entry name" value="AlkB-like"/>
</dbReference>
<dbReference type="SUPFAM" id="SSF51197">
    <property type="entry name" value="Clavaminate synthase-like"/>
    <property type="match status" value="1"/>
</dbReference>
<name>A0A317VLZ7_ASPEC</name>
<dbReference type="GO" id="GO:0005829">
    <property type="term" value="C:cytosol"/>
    <property type="evidence" value="ECO:0007669"/>
    <property type="project" value="TreeGrafter"/>
</dbReference>
<organism evidence="6 7">
    <name type="scientific">Aspergillus eucalypticola (strain CBS 122712 / IBT 29274)</name>
    <dbReference type="NCBI Taxonomy" id="1448314"/>
    <lineage>
        <taxon>Eukaryota</taxon>
        <taxon>Fungi</taxon>
        <taxon>Dikarya</taxon>
        <taxon>Ascomycota</taxon>
        <taxon>Pezizomycotina</taxon>
        <taxon>Eurotiomycetes</taxon>
        <taxon>Eurotiomycetidae</taxon>
        <taxon>Eurotiales</taxon>
        <taxon>Aspergillaceae</taxon>
        <taxon>Aspergillus</taxon>
        <taxon>Aspergillus subgen. Circumdati</taxon>
    </lineage>
</organism>
<comment type="similarity">
    <text evidence="1">Belongs to the D-isomer specific 2-hydroxyacid dehydrogenase family.</text>
</comment>
<evidence type="ECO:0000259" key="3">
    <source>
        <dbReference type="Pfam" id="PF00389"/>
    </source>
</evidence>
<dbReference type="InterPro" id="IPR037151">
    <property type="entry name" value="AlkB-like_sf"/>
</dbReference>
<accession>A0A317VLZ7</accession>
<keyword evidence="2" id="KW-0560">Oxidoreductase</keyword>
<proteinExistence type="inferred from homology"/>
<dbReference type="GeneID" id="37055202"/>
<dbReference type="InterPro" id="IPR050223">
    <property type="entry name" value="D-isomer_2-hydroxyacid_DH"/>
</dbReference>
<evidence type="ECO:0000259" key="4">
    <source>
        <dbReference type="Pfam" id="PF02826"/>
    </source>
</evidence>
<feature type="domain" description="D-isomer specific 2-hydroxyacid dehydrogenase NAD-binding" evidence="4">
    <location>
        <begin position="126"/>
        <end position="303"/>
    </location>
</feature>
<dbReference type="PANTHER" id="PTHR10996:SF257">
    <property type="entry name" value="GLYOXYLATE REDUCTASE 1"/>
    <property type="match status" value="1"/>
</dbReference>
<dbReference type="AlphaFoldDB" id="A0A317VLZ7"/>
<gene>
    <name evidence="6" type="ORF">BO83DRAFT_398264</name>
</gene>
<evidence type="ECO:0000259" key="5">
    <source>
        <dbReference type="Pfam" id="PF13532"/>
    </source>
</evidence>
<evidence type="ECO:0008006" key="8">
    <source>
        <dbReference type="Google" id="ProtNLM"/>
    </source>
</evidence>
<dbReference type="VEuPathDB" id="FungiDB:BO83DRAFT_398264"/>
<dbReference type="GO" id="GO:0030267">
    <property type="term" value="F:glyoxylate reductase (NADPH) activity"/>
    <property type="evidence" value="ECO:0007669"/>
    <property type="project" value="TreeGrafter"/>
</dbReference>
<dbReference type="PROSITE" id="PS00671">
    <property type="entry name" value="D_2_HYDROXYACID_DH_3"/>
    <property type="match status" value="1"/>
</dbReference>
<dbReference type="CDD" id="cd12168">
    <property type="entry name" value="Mand_dh_like"/>
    <property type="match status" value="1"/>
</dbReference>
<dbReference type="InterPro" id="IPR006140">
    <property type="entry name" value="D-isomer_DH_NAD-bd"/>
</dbReference>
<feature type="domain" description="Alpha-ketoglutarate-dependent dioxygenase AlkB-like" evidence="5">
    <location>
        <begin position="742"/>
        <end position="967"/>
    </location>
</feature>
<evidence type="ECO:0000256" key="2">
    <source>
        <dbReference type="ARBA" id="ARBA00023002"/>
    </source>
</evidence>
<reference evidence="6" key="1">
    <citation type="submission" date="2016-12" db="EMBL/GenBank/DDBJ databases">
        <title>The genomes of Aspergillus section Nigri reveals drivers in fungal speciation.</title>
        <authorList>
            <consortium name="DOE Joint Genome Institute"/>
            <person name="Vesth T.C."/>
            <person name="Nybo J."/>
            <person name="Theobald S."/>
            <person name="Brandl J."/>
            <person name="Frisvad J.C."/>
            <person name="Nielsen K.F."/>
            <person name="Lyhne E.K."/>
            <person name="Kogle M.E."/>
            <person name="Kuo A."/>
            <person name="Riley R."/>
            <person name="Clum A."/>
            <person name="Nolan M."/>
            <person name="Lipzen A."/>
            <person name="Salamov A."/>
            <person name="Henrissat B."/>
            <person name="Wiebenga A."/>
            <person name="De vries R.P."/>
            <person name="Grigoriev I.V."/>
            <person name="Mortensen U.H."/>
            <person name="Andersen M.R."/>
            <person name="Baker S.E."/>
        </authorList>
    </citation>
    <scope>NUCLEOTIDE SEQUENCE</scope>
    <source>
        <strain evidence="6">CBS 122712</strain>
    </source>
</reference>
<dbReference type="RefSeq" id="XP_025388970.1">
    <property type="nucleotide sequence ID" value="XM_025533240.1"/>
</dbReference>
<evidence type="ECO:0000313" key="7">
    <source>
        <dbReference type="Proteomes" id="UP000246171"/>
    </source>
</evidence>
<dbReference type="FunFam" id="3.40.50.720:FF:000234">
    <property type="entry name" value="2-hydroxyacid dehydrogenase, putative"/>
    <property type="match status" value="1"/>
</dbReference>
<sequence>MPAALLIGAITHSIPEWNDLSSILTLKEFPSGTREDFLRNCRDGQYDDVVAIYRSNTSTKVIAKALQFTGPFDAELVSVLPSSLKYIAHNGAGYDNIDVAACTKKGIAVSSTPVAVNNATADVAIFLMIGALRQAYIPVSSLREGEPIHSNPVTTKYNHGIGKFLGQTGLGHDPQNKEVARRARAFGMTIQYHNRSRLSPELEDGATYVSFDELLANADVLSLNLALNASTRHIIGKSEFQKMKDGVIIVNTARGALIDEKALVEALESGKVWSAGLDVYENEPAIEPGLVNNPRVMLLPHIGTMTYETQREMELLVLNNLRSGVETGKMITLGASHDHKSLALRKSLPLSLNPVLLGRNAKDKKQKATPKPGPRPELCDALPWFRSVQGGVYHNGNICWGFLIDADCGIRSYLDDEVVITRVGGGCTKDANGNLVLIKDQDGDGAAMSSILNSMKLKVPVGIVIGNRNTLLNRSLPHRYNVMAYFRITHVWYERIGRRTGAKVRFEKLDLGSKSWWAAKHSPLPLERKKRDYAMQAEQARCEACDQHSIRIYDQGWMCLQPSCKLFWMISGSSSAPADLTFHEKFLKSRLPQDPSIQPHYSLVPDLLSTLKDADSDALSKRITWKGIICPLCRRCISRRFWWGWRCADDDSVRDRDGEWKCPFEHILPIRPIALRWVIDDMETSPIKRALSWDAKFMVPEVDDVSLYPYRKLTYTISGVGRIMHLVANREINTRRNGPDELFGQLQCEELGLRRYPLAQSVVAGTLTAHFAVNYGMPYKYVVSVSSKSFNEACPPILRAMGRLIWASKQAHLAAGDTFLPPNEMLLLGYLEDMRIGYHDDGESSLGPTISTLSLGAKSTMLVRMKYKYYHGYSRAKKLLEEDPVLPGCKNFLRRRELKAGLLSGSIDREGYDELRREGLSLKKGGTGGGGEATPCIKMEVNHGDLVVMTGEALQKFFEHSVIPDKRLRFALTARYIKPEFVGVEEMGKGNLELGREWAYDGK</sequence>
<evidence type="ECO:0000313" key="6">
    <source>
        <dbReference type="EMBL" id="PWY74875.1"/>
    </source>
</evidence>
<dbReference type="Pfam" id="PF02826">
    <property type="entry name" value="2-Hacid_dh_C"/>
    <property type="match status" value="1"/>
</dbReference>